<dbReference type="KEGG" id="ffu:CLAFUR5_04905"/>
<keyword evidence="1" id="KW-0539">Nucleus</keyword>
<dbReference type="OrthoDB" id="4226666at2759"/>
<organism evidence="3 4">
    <name type="scientific">Passalora fulva</name>
    <name type="common">Tomato leaf mold</name>
    <name type="synonym">Cladosporium fulvum</name>
    <dbReference type="NCBI Taxonomy" id="5499"/>
    <lineage>
        <taxon>Eukaryota</taxon>
        <taxon>Fungi</taxon>
        <taxon>Dikarya</taxon>
        <taxon>Ascomycota</taxon>
        <taxon>Pezizomycotina</taxon>
        <taxon>Dothideomycetes</taxon>
        <taxon>Dothideomycetidae</taxon>
        <taxon>Mycosphaerellales</taxon>
        <taxon>Mycosphaerellaceae</taxon>
        <taxon>Fulvia</taxon>
    </lineage>
</organism>
<name>A0A9Q8LFX4_PASFU</name>
<gene>
    <name evidence="3" type="ORF">CLAFUR5_04905</name>
</gene>
<sequence>MTAMFAGPFVPVGCDVGFPFDLSPEEDTLSFPYIFHQGMTQIHPIFEHEASFYTSHSPTSSPGDVANSSPGRDSDQAPAASQGSASLSPAGPIYTPTSTLLEYDDDIITAEDAGFEDASTSPGSYRYSADDYVHVGELEDEMSNVSASVISQPPRQSGATSRPHLALGASQQQLMPTSSRTLQQSQWHCLSTLPPNTRMEDSFVPYTSSAELVLPTASWAEEDLLSGTSNFNTSFTDQSYRTSFGILNDGSLQQLPSTNNGMAFNPQQAVAAQGPTSRTNAYLNAGLETSPTYAGTQMTQQQAGGQFQHPTFAHHNNGHALVTPSLASHPRFQRRIVPSQVQERLQARPLNIPVPQTHGSTTHVSAIRPTRPEQQQSHLDYPSSSRLSSLGVRRRQQASLSPIAPSAIAVQASRPLVKRDSEHLTIGPIRSTQPDRGKRGGRQRNSHLTAETRQKSHAMRKKGACWRCAMQRDQCDHGEPCQRCINRASKGQIQYFECDRSKLPDFVHEFLPPSMTIFHQKQPIEDLVKSQVLRWDKEHQLDLYLSVQYGEPLVWRCYEFIPRTPDIITQYQYFRDHTGQQIRRVKYSPPFGLLKIDTSDDHYFHAYLERLMQPKYLEGLASTIYEEEYAIDPQEVQAQLLHAMCILYLSTSDATLRALLNDILRMLIITYIMGHTLCIVESNLGTVLSSIRHTTPPPDPQTFTSPKLANRQIKFFFSVLRAQIYEKILKWQQQTFHVGGKKETTWIHSFCVMLGFAMVLEESQRILPLTADTEASRGGMSPEDATRQAENAFDRIDDRYKLLIGLFQCKYRDKAWGDNGSFGPHTPRLSEPAQVEFLGFVRNHLYRHEHHFRSRENVTFARNMRSLYTTRQTARFLLPFLTLQGY</sequence>
<feature type="region of interest" description="Disordered" evidence="2">
    <location>
        <begin position="53"/>
        <end position="91"/>
    </location>
</feature>
<reference evidence="3" key="2">
    <citation type="journal article" date="2022" name="Microb. Genom.">
        <title>A chromosome-scale genome assembly of the tomato pathogen Cladosporium fulvum reveals a compartmentalized genome architecture and the presence of a dispensable chromosome.</title>
        <authorList>
            <person name="Zaccaron A.Z."/>
            <person name="Chen L.H."/>
            <person name="Samaras A."/>
            <person name="Stergiopoulos I."/>
        </authorList>
    </citation>
    <scope>NUCLEOTIDE SEQUENCE</scope>
    <source>
        <strain evidence="3">Race5_Kim</strain>
    </source>
</reference>
<dbReference type="CDD" id="cd00067">
    <property type="entry name" value="GAL4"/>
    <property type="match status" value="1"/>
</dbReference>
<reference evidence="3" key="1">
    <citation type="submission" date="2021-12" db="EMBL/GenBank/DDBJ databases">
        <authorList>
            <person name="Zaccaron A."/>
            <person name="Stergiopoulos I."/>
        </authorList>
    </citation>
    <scope>NUCLEOTIDE SEQUENCE</scope>
    <source>
        <strain evidence="3">Race5_Kim</strain>
    </source>
</reference>
<dbReference type="EMBL" id="CP090166">
    <property type="protein sequence ID" value="UJO15908.1"/>
    <property type="molecule type" value="Genomic_DNA"/>
</dbReference>
<dbReference type="Proteomes" id="UP000756132">
    <property type="component" value="Chromosome 4"/>
</dbReference>
<protein>
    <recommendedName>
        <fullName evidence="5">Zn(2)-C6 fungal-type domain-containing protein</fullName>
    </recommendedName>
</protein>
<dbReference type="InterPro" id="IPR052973">
    <property type="entry name" value="Fungal_sec-metab_reg_TF"/>
</dbReference>
<evidence type="ECO:0000256" key="1">
    <source>
        <dbReference type="ARBA" id="ARBA00023242"/>
    </source>
</evidence>
<feature type="region of interest" description="Disordered" evidence="2">
    <location>
        <begin position="419"/>
        <end position="456"/>
    </location>
</feature>
<keyword evidence="4" id="KW-1185">Reference proteome</keyword>
<evidence type="ECO:0000313" key="4">
    <source>
        <dbReference type="Proteomes" id="UP000756132"/>
    </source>
</evidence>
<feature type="region of interest" description="Disordered" evidence="2">
    <location>
        <begin position="352"/>
        <end position="393"/>
    </location>
</feature>
<accession>A0A9Q8LFX4</accession>
<evidence type="ECO:0000256" key="2">
    <source>
        <dbReference type="SAM" id="MobiDB-lite"/>
    </source>
</evidence>
<dbReference type="GO" id="GO:0000981">
    <property type="term" value="F:DNA-binding transcription factor activity, RNA polymerase II-specific"/>
    <property type="evidence" value="ECO:0007669"/>
    <property type="project" value="InterPro"/>
</dbReference>
<dbReference type="PANTHER" id="PTHR35392">
    <property type="entry name" value="ZN(II)2CYS6 TRANSCRIPTION FACTOR (EUROFUNG)-RELATED-RELATED"/>
    <property type="match status" value="1"/>
</dbReference>
<dbReference type="PANTHER" id="PTHR35392:SF1">
    <property type="entry name" value="ZN(II)2CYS6 TRANSCRIPTION FACTOR (EUROFUNG)"/>
    <property type="match status" value="1"/>
</dbReference>
<proteinExistence type="predicted"/>
<dbReference type="GeneID" id="71984783"/>
<evidence type="ECO:0008006" key="5">
    <source>
        <dbReference type="Google" id="ProtNLM"/>
    </source>
</evidence>
<dbReference type="RefSeq" id="XP_047760274.1">
    <property type="nucleotide sequence ID" value="XM_047904053.1"/>
</dbReference>
<dbReference type="InterPro" id="IPR001138">
    <property type="entry name" value="Zn2Cys6_DnaBD"/>
</dbReference>
<evidence type="ECO:0000313" key="3">
    <source>
        <dbReference type="EMBL" id="UJO15908.1"/>
    </source>
</evidence>
<dbReference type="GO" id="GO:0008270">
    <property type="term" value="F:zinc ion binding"/>
    <property type="evidence" value="ECO:0007669"/>
    <property type="project" value="InterPro"/>
</dbReference>
<feature type="compositionally biased region" description="Polar residues" evidence="2">
    <location>
        <begin position="53"/>
        <end position="71"/>
    </location>
</feature>
<dbReference type="AlphaFoldDB" id="A0A9Q8LFX4"/>